<reference evidence="1" key="1">
    <citation type="submission" date="2021-10" db="EMBL/GenBank/DDBJ databases">
        <title>Melipona bicolor Genome sequencing and assembly.</title>
        <authorList>
            <person name="Araujo N.S."/>
            <person name="Arias M.C."/>
        </authorList>
    </citation>
    <scope>NUCLEOTIDE SEQUENCE</scope>
    <source>
        <strain evidence="1">USP_2M_L1-L4_2017</strain>
        <tissue evidence="1">Whole body</tissue>
    </source>
</reference>
<comment type="caution">
    <text evidence="1">The sequence shown here is derived from an EMBL/GenBank/DDBJ whole genome shotgun (WGS) entry which is preliminary data.</text>
</comment>
<name>A0AA40KSQ1_9HYME</name>
<protein>
    <submittedName>
        <fullName evidence="1">Uncharacterized protein</fullName>
    </submittedName>
</protein>
<gene>
    <name evidence="1" type="ORF">K0M31_017714</name>
</gene>
<proteinExistence type="predicted"/>
<evidence type="ECO:0000313" key="2">
    <source>
        <dbReference type="Proteomes" id="UP001177670"/>
    </source>
</evidence>
<keyword evidence="2" id="KW-1185">Reference proteome</keyword>
<dbReference type="EMBL" id="JAHYIQ010000006">
    <property type="protein sequence ID" value="KAK1131429.1"/>
    <property type="molecule type" value="Genomic_DNA"/>
</dbReference>
<dbReference type="AlphaFoldDB" id="A0AA40KSQ1"/>
<dbReference type="Proteomes" id="UP001177670">
    <property type="component" value="Unassembled WGS sequence"/>
</dbReference>
<evidence type="ECO:0000313" key="1">
    <source>
        <dbReference type="EMBL" id="KAK1131429.1"/>
    </source>
</evidence>
<accession>A0AA40KSQ1</accession>
<sequence length="102" mass="11952">MNLEAVHRVFIERKNNDKRGRQRGYRNRVSLNNSFERESELDRPIKYSGWLGRITIDLSSPAPFETSRKLDARLMRPLDTANHTTCSKRNSSQLFLAERINC</sequence>
<organism evidence="1 2">
    <name type="scientific">Melipona bicolor</name>
    <dbReference type="NCBI Taxonomy" id="60889"/>
    <lineage>
        <taxon>Eukaryota</taxon>
        <taxon>Metazoa</taxon>
        <taxon>Ecdysozoa</taxon>
        <taxon>Arthropoda</taxon>
        <taxon>Hexapoda</taxon>
        <taxon>Insecta</taxon>
        <taxon>Pterygota</taxon>
        <taxon>Neoptera</taxon>
        <taxon>Endopterygota</taxon>
        <taxon>Hymenoptera</taxon>
        <taxon>Apocrita</taxon>
        <taxon>Aculeata</taxon>
        <taxon>Apoidea</taxon>
        <taxon>Anthophila</taxon>
        <taxon>Apidae</taxon>
        <taxon>Melipona</taxon>
    </lineage>
</organism>